<feature type="transmembrane region" description="Helical" evidence="1">
    <location>
        <begin position="20"/>
        <end position="36"/>
    </location>
</feature>
<feature type="transmembrane region" description="Helical" evidence="1">
    <location>
        <begin position="57"/>
        <end position="76"/>
    </location>
</feature>
<dbReference type="Proteomes" id="UP000253664">
    <property type="component" value="Unassembled WGS sequence"/>
</dbReference>
<protein>
    <submittedName>
        <fullName evidence="2">Uncharacterized protein</fullName>
    </submittedName>
</protein>
<gene>
    <name evidence="2" type="ORF">L249_0070</name>
</gene>
<evidence type="ECO:0000313" key="2">
    <source>
        <dbReference type="EMBL" id="RCI13052.1"/>
    </source>
</evidence>
<sequence length="205" mass="23649">MLYLGHRLCRFQAYTRRFPTVLALLILLAGLARLPRPDRQRCRPLLNRDGVGDVFRVDLWFLAAFVKLVGVLLLFLSDHETSFFFFQSLKSPGRGFAMTMATRAKRDTRVNFMFASTKLFSSSFLATSKQEVIIRKHDYNRQEAVSNQKVKDGVPSLLVFLKERFSKLMFPIVGILQFVLVEIRQTSARLRSHIYALSEPKEEGK</sequence>
<dbReference type="EMBL" id="LKCN02000007">
    <property type="protein sequence ID" value="RCI13052.1"/>
    <property type="molecule type" value="Genomic_DNA"/>
</dbReference>
<keyword evidence="3" id="KW-1185">Reference proteome</keyword>
<keyword evidence="1" id="KW-0812">Transmembrane</keyword>
<accession>A0A367LFL7</accession>
<comment type="caution">
    <text evidence="2">The sequence shown here is derived from an EMBL/GenBank/DDBJ whole genome shotgun (WGS) entry which is preliminary data.</text>
</comment>
<evidence type="ECO:0000256" key="1">
    <source>
        <dbReference type="SAM" id="Phobius"/>
    </source>
</evidence>
<reference evidence="2 3" key="1">
    <citation type="journal article" date="2015" name="BMC Genomics">
        <title>Insights from the genome of Ophiocordyceps polyrhachis-furcata to pathogenicity and host specificity in insect fungi.</title>
        <authorList>
            <person name="Wichadakul D."/>
            <person name="Kobmoo N."/>
            <person name="Ingsriswang S."/>
            <person name="Tangphatsornruang S."/>
            <person name="Chantasingh D."/>
            <person name="Luangsa-ard J.J."/>
            <person name="Eurwilaichitr L."/>
        </authorList>
    </citation>
    <scope>NUCLEOTIDE SEQUENCE [LARGE SCALE GENOMIC DNA]</scope>
    <source>
        <strain evidence="2 3">BCC 54312</strain>
    </source>
</reference>
<organism evidence="2 3">
    <name type="scientific">Ophiocordyceps polyrhachis-furcata BCC 54312</name>
    <dbReference type="NCBI Taxonomy" id="1330021"/>
    <lineage>
        <taxon>Eukaryota</taxon>
        <taxon>Fungi</taxon>
        <taxon>Dikarya</taxon>
        <taxon>Ascomycota</taxon>
        <taxon>Pezizomycotina</taxon>
        <taxon>Sordariomycetes</taxon>
        <taxon>Hypocreomycetidae</taxon>
        <taxon>Hypocreales</taxon>
        <taxon>Ophiocordycipitaceae</taxon>
        <taxon>Ophiocordyceps</taxon>
    </lineage>
</organism>
<proteinExistence type="predicted"/>
<name>A0A367LFL7_9HYPO</name>
<dbReference type="AlphaFoldDB" id="A0A367LFL7"/>
<evidence type="ECO:0000313" key="3">
    <source>
        <dbReference type="Proteomes" id="UP000253664"/>
    </source>
</evidence>
<keyword evidence="1" id="KW-0472">Membrane</keyword>
<keyword evidence="1" id="KW-1133">Transmembrane helix</keyword>